<dbReference type="InterPro" id="IPR008991">
    <property type="entry name" value="Translation_prot_SH3-like_sf"/>
</dbReference>
<feature type="domain" description="Large ribosomal subunit protein eL14" evidence="8">
    <location>
        <begin position="57"/>
        <end position="132"/>
    </location>
</feature>
<evidence type="ECO:0000256" key="3">
    <source>
        <dbReference type="ARBA" id="ARBA00006592"/>
    </source>
</evidence>
<comment type="function">
    <text evidence="1">Component of the ribosome, a large ribonucleoprotein complex responsible for the synthesis of proteins in the cell. The small ribosomal subunit (SSU) binds messenger RNAs (mRNAs) and translates the encoded message by selecting cognate aminoacyl-transfer RNA (tRNA) molecules. The large subunit (LSU) contains the ribosomal catalytic site termed the peptidyl transferase center (PTC), which catalyzes the formation of peptide bonds, thereby polymerizing the amino acids delivered by tRNAs into a polypeptide chain. The nascent polypeptides leave the ribosome through a tunnel in the LSU and interact with protein factors that function in enzymatic processing, targeting, and the membrane insertion of nascent chains at the exit of the ribosomal tunnel.</text>
</comment>
<organism evidence="9 10">
    <name type="scientific">Elsinoe ampelina</name>
    <dbReference type="NCBI Taxonomy" id="302913"/>
    <lineage>
        <taxon>Eukaryota</taxon>
        <taxon>Fungi</taxon>
        <taxon>Dikarya</taxon>
        <taxon>Ascomycota</taxon>
        <taxon>Pezizomycotina</taxon>
        <taxon>Dothideomycetes</taxon>
        <taxon>Dothideomycetidae</taxon>
        <taxon>Myriangiales</taxon>
        <taxon>Elsinoaceae</taxon>
        <taxon>Elsinoe</taxon>
    </lineage>
</organism>
<dbReference type="CDD" id="cd23702">
    <property type="entry name" value="eL14"/>
    <property type="match status" value="1"/>
</dbReference>
<dbReference type="OrthoDB" id="1875589at2759"/>
<gene>
    <name evidence="9" type="ORF">BDZ85DRAFT_261693</name>
</gene>
<name>A0A6A6GCW5_9PEZI</name>
<keyword evidence="5 9" id="KW-0689">Ribosomal protein</keyword>
<dbReference type="PANTHER" id="PTHR11127:SF2">
    <property type="entry name" value="LARGE RIBOSOMAL SUBUNIT PROTEIN EL14"/>
    <property type="match status" value="1"/>
</dbReference>
<accession>A0A6A6GCW5</accession>
<dbReference type="Gene3D" id="2.30.30.30">
    <property type="match status" value="1"/>
</dbReference>
<dbReference type="GO" id="GO:0006412">
    <property type="term" value="P:translation"/>
    <property type="evidence" value="ECO:0007669"/>
    <property type="project" value="InterPro"/>
</dbReference>
<dbReference type="Proteomes" id="UP000799538">
    <property type="component" value="Unassembled WGS sequence"/>
</dbReference>
<dbReference type="SUPFAM" id="SSF50104">
    <property type="entry name" value="Translation proteins SH3-like domain"/>
    <property type="match status" value="1"/>
</dbReference>
<dbReference type="GO" id="GO:0003723">
    <property type="term" value="F:RNA binding"/>
    <property type="evidence" value="ECO:0007669"/>
    <property type="project" value="InterPro"/>
</dbReference>
<dbReference type="FunFam" id="2.30.30.30:FF:000030">
    <property type="entry name" value="60S ribosomal protein L14"/>
    <property type="match status" value="1"/>
</dbReference>
<dbReference type="GO" id="GO:0003735">
    <property type="term" value="F:structural constituent of ribosome"/>
    <property type="evidence" value="ECO:0007669"/>
    <property type="project" value="InterPro"/>
</dbReference>
<sequence>MGDADVTASQWRLVEVGRVVLFTRGTYAGKLAAIVEIIDHKRVLVDGPANKEDSIVPRHAIALSELSLTPIVIPKLPRAAGHGPLKAAWQKAKVDESWDNSTWAKTRAQQVRRRQLTDFERFKVMRLRKQARFEVRKTLAAAKAKA</sequence>
<dbReference type="AlphaFoldDB" id="A0A6A6GCW5"/>
<evidence type="ECO:0000313" key="10">
    <source>
        <dbReference type="Proteomes" id="UP000799538"/>
    </source>
</evidence>
<evidence type="ECO:0000256" key="4">
    <source>
        <dbReference type="ARBA" id="ARBA00022490"/>
    </source>
</evidence>
<dbReference type="Gene3D" id="6.10.250.2270">
    <property type="match status" value="1"/>
</dbReference>
<comment type="similarity">
    <text evidence="3">Belongs to the eukaryotic ribosomal protein eL14 family.</text>
</comment>
<comment type="subcellular location">
    <subcellularLocation>
        <location evidence="2">Cytoplasm</location>
    </subcellularLocation>
</comment>
<dbReference type="InterPro" id="IPR005824">
    <property type="entry name" value="KOW"/>
</dbReference>
<evidence type="ECO:0000256" key="5">
    <source>
        <dbReference type="ARBA" id="ARBA00022980"/>
    </source>
</evidence>
<dbReference type="PANTHER" id="PTHR11127">
    <property type="entry name" value="60S RIBOSOMAL PROTEIN L14"/>
    <property type="match status" value="1"/>
</dbReference>
<dbReference type="Pfam" id="PF00467">
    <property type="entry name" value="KOW"/>
    <property type="match status" value="1"/>
</dbReference>
<dbReference type="Pfam" id="PF01929">
    <property type="entry name" value="Ribosomal_L14e"/>
    <property type="match status" value="1"/>
</dbReference>
<evidence type="ECO:0000259" key="8">
    <source>
        <dbReference type="Pfam" id="PF01929"/>
    </source>
</evidence>
<dbReference type="GO" id="GO:0022625">
    <property type="term" value="C:cytosolic large ribosomal subunit"/>
    <property type="evidence" value="ECO:0007669"/>
    <property type="project" value="TreeGrafter"/>
</dbReference>
<evidence type="ECO:0000256" key="1">
    <source>
        <dbReference type="ARBA" id="ARBA00004021"/>
    </source>
</evidence>
<keyword evidence="4" id="KW-0963">Cytoplasm</keyword>
<evidence type="ECO:0000256" key="6">
    <source>
        <dbReference type="ARBA" id="ARBA00023274"/>
    </source>
</evidence>
<dbReference type="InterPro" id="IPR014722">
    <property type="entry name" value="Rib_uL2_dom2"/>
</dbReference>
<dbReference type="InterPro" id="IPR002784">
    <property type="entry name" value="Ribosomal_eL14_dom"/>
</dbReference>
<dbReference type="InterPro" id="IPR039660">
    <property type="entry name" value="Ribosomal_eL14"/>
</dbReference>
<keyword evidence="10" id="KW-1185">Reference proteome</keyword>
<dbReference type="EMBL" id="ML992506">
    <property type="protein sequence ID" value="KAF2223506.1"/>
    <property type="molecule type" value="Genomic_DNA"/>
</dbReference>
<evidence type="ECO:0000259" key="7">
    <source>
        <dbReference type="Pfam" id="PF00467"/>
    </source>
</evidence>
<evidence type="ECO:0000256" key="2">
    <source>
        <dbReference type="ARBA" id="ARBA00004496"/>
    </source>
</evidence>
<keyword evidence="6" id="KW-0687">Ribonucleoprotein</keyword>
<proteinExistence type="inferred from homology"/>
<reference evidence="10" key="1">
    <citation type="journal article" date="2020" name="Stud. Mycol.">
        <title>101 Dothideomycetes genomes: A test case for predicting lifestyles and emergence of pathogens.</title>
        <authorList>
            <person name="Haridas S."/>
            <person name="Albert R."/>
            <person name="Binder M."/>
            <person name="Bloem J."/>
            <person name="LaButti K."/>
            <person name="Salamov A."/>
            <person name="Andreopoulos B."/>
            <person name="Baker S."/>
            <person name="Barry K."/>
            <person name="Bills G."/>
            <person name="Bluhm B."/>
            <person name="Cannon C."/>
            <person name="Castanera R."/>
            <person name="Culley D."/>
            <person name="Daum C."/>
            <person name="Ezra D."/>
            <person name="Gonzalez J."/>
            <person name="Henrissat B."/>
            <person name="Kuo A."/>
            <person name="Liang C."/>
            <person name="Lipzen A."/>
            <person name="Lutzoni F."/>
            <person name="Magnuson J."/>
            <person name="Mondo S."/>
            <person name="Nolan M."/>
            <person name="Ohm R."/>
            <person name="Pangilinan J."/>
            <person name="Park H.-J."/>
            <person name="Ramirez L."/>
            <person name="Alfaro M."/>
            <person name="Sun H."/>
            <person name="Tritt A."/>
            <person name="Yoshinaga Y."/>
            <person name="Zwiers L.-H."/>
            <person name="Turgeon B."/>
            <person name="Goodwin S."/>
            <person name="Spatafora J."/>
            <person name="Crous P."/>
            <person name="Grigoriev I."/>
        </authorList>
    </citation>
    <scope>NUCLEOTIDE SEQUENCE [LARGE SCALE GENOMIC DNA]</scope>
    <source>
        <strain evidence="10">CECT 20119</strain>
    </source>
</reference>
<dbReference type="GO" id="GO:0042273">
    <property type="term" value="P:ribosomal large subunit biogenesis"/>
    <property type="evidence" value="ECO:0007669"/>
    <property type="project" value="TreeGrafter"/>
</dbReference>
<evidence type="ECO:0000313" key="9">
    <source>
        <dbReference type="EMBL" id="KAF2223506.1"/>
    </source>
</evidence>
<feature type="domain" description="KOW" evidence="7">
    <location>
        <begin position="16"/>
        <end position="46"/>
    </location>
</feature>
<protein>
    <submittedName>
        <fullName evidence="9">Ribosomal protein L14</fullName>
    </submittedName>
</protein>